<evidence type="ECO:0000259" key="2">
    <source>
        <dbReference type="Pfam" id="PF08768"/>
    </source>
</evidence>
<dbReference type="InterPro" id="IPR014878">
    <property type="entry name" value="THAP4-like_heme-bd"/>
</dbReference>
<feature type="domain" description="THAP4-like heme-binding" evidence="2">
    <location>
        <begin position="30"/>
        <end position="206"/>
    </location>
</feature>
<dbReference type="InterPro" id="IPR014602">
    <property type="entry name" value="UCP036226"/>
</dbReference>
<dbReference type="Pfam" id="PF08768">
    <property type="entry name" value="THAP4_heme-bd"/>
    <property type="match status" value="1"/>
</dbReference>
<organism evidence="3">
    <name type="scientific">Vibrio cholerae O37</name>
    <dbReference type="NCBI Taxonomy" id="185332"/>
    <lineage>
        <taxon>Bacteria</taxon>
        <taxon>Pseudomonadati</taxon>
        <taxon>Pseudomonadota</taxon>
        <taxon>Gammaproteobacteria</taxon>
        <taxon>Vibrionales</taxon>
        <taxon>Vibrionaceae</taxon>
        <taxon>Vibrio</taxon>
    </lineage>
</organism>
<sequence>MKKILILTTLALSSTFLSAQEQSIINDIDFGPLSKLIGTWKTADSGGIDVAPAQEGTTLGKGNPAIEPYYEIIKFEPAADAKNASEQYLVAISYTQEVFRKRDNKKFHDQRGYLIYDKKNQIVYNSYCIPRAVCVVSEGEIGEKIHFKTQERGIAESKYMTKNDTTKDFTMVLDISKDDTIQYSQTTLLHVYGKPFPHTDSSTLVRVN</sequence>
<dbReference type="EMBL" id="JQ345361">
    <property type="protein sequence ID" value="AFD29079.1"/>
    <property type="molecule type" value="Genomic_DNA"/>
</dbReference>
<reference evidence="3" key="1">
    <citation type="journal article" date="2012" name="FEBS Lett.">
        <title>Genomic analysis of ICEVchBan8: An atypical genetic element in Vibrio cholerae.</title>
        <authorList>
            <person name="Taviani E."/>
            <person name="Spagnoletti M."/>
            <person name="Ceccarelli D."/>
            <person name="Haley B.J."/>
            <person name="Hasan N.A."/>
            <person name="Chen A."/>
            <person name="Colombo M.M."/>
            <person name="Huq A."/>
            <person name="Colwell R.R."/>
        </authorList>
    </citation>
    <scope>NUCLEOTIDE SEQUENCE</scope>
    <source>
        <strain evidence="3">MZ03</strain>
    </source>
</reference>
<feature type="signal peptide" evidence="1">
    <location>
        <begin position="1"/>
        <end position="19"/>
    </location>
</feature>
<dbReference type="PIRSF" id="PIRSF036226">
    <property type="entry name" value="UCP036226"/>
    <property type="match status" value="1"/>
</dbReference>
<dbReference type="InterPro" id="IPR012674">
    <property type="entry name" value="Calycin"/>
</dbReference>
<proteinExistence type="predicted"/>
<feature type="chain" id="PRO_5003618548" evidence="1">
    <location>
        <begin position="20"/>
        <end position="208"/>
    </location>
</feature>
<protein>
    <submittedName>
        <fullName evidence="3">Probable signal peptide protein</fullName>
    </submittedName>
</protein>
<dbReference type="AlphaFoldDB" id="H9CJI4"/>
<dbReference type="SUPFAM" id="SSF50814">
    <property type="entry name" value="Lipocalins"/>
    <property type="match status" value="1"/>
</dbReference>
<name>H9CJI4_VIBCL</name>
<evidence type="ECO:0000313" key="3">
    <source>
        <dbReference type="EMBL" id="AFD29079.1"/>
    </source>
</evidence>
<keyword evidence="1" id="KW-0732">Signal</keyword>
<dbReference type="Gene3D" id="2.40.128.20">
    <property type="match status" value="1"/>
</dbReference>
<evidence type="ECO:0000256" key="1">
    <source>
        <dbReference type="SAM" id="SignalP"/>
    </source>
</evidence>
<accession>H9CJI4</accession>